<dbReference type="InterPro" id="IPR011079">
    <property type="entry name" value="Ala_racemase_C"/>
</dbReference>
<evidence type="ECO:0000256" key="11">
    <source>
        <dbReference type="ARBA" id="ARBA00023235"/>
    </source>
</evidence>
<dbReference type="GO" id="GO:0008360">
    <property type="term" value="P:regulation of cell shape"/>
    <property type="evidence" value="ECO:0007669"/>
    <property type="project" value="UniProtKB-KW"/>
</dbReference>
<keyword evidence="3" id="KW-0963">Cytoplasm</keyword>
<dbReference type="EMBL" id="CP011390">
    <property type="protein sequence ID" value="ANE51101.1"/>
    <property type="molecule type" value="Genomic_DNA"/>
</dbReference>
<dbReference type="STRING" id="1492898.SY85_11910"/>
<evidence type="ECO:0000313" key="18">
    <source>
        <dbReference type="EMBL" id="ANE51101.1"/>
    </source>
</evidence>
<dbReference type="PRINTS" id="PR00992">
    <property type="entry name" value="ALARACEMASE"/>
</dbReference>
<dbReference type="Pfam" id="PF08245">
    <property type="entry name" value="Mur_ligase_M"/>
    <property type="match status" value="1"/>
</dbReference>
<dbReference type="InterPro" id="IPR036615">
    <property type="entry name" value="Mur_ligase_C_dom_sf"/>
</dbReference>
<dbReference type="InterPro" id="IPR029066">
    <property type="entry name" value="PLP-binding_barrel"/>
</dbReference>
<dbReference type="SUPFAM" id="SSF63418">
    <property type="entry name" value="MurE/MurF N-terminal domain"/>
    <property type="match status" value="1"/>
</dbReference>
<keyword evidence="11 14" id="KW-0413">Isomerase</keyword>
<dbReference type="NCBIfam" id="NF008897">
    <property type="entry name" value="PRK11930.1"/>
    <property type="match status" value="1"/>
</dbReference>
<accession>A0A172TVE9</accession>
<dbReference type="OrthoDB" id="9801978at2"/>
<dbReference type="Gene3D" id="3.90.190.20">
    <property type="entry name" value="Mur ligase, C-terminal domain"/>
    <property type="match status" value="1"/>
</dbReference>
<feature type="modified residue" description="N6-(pyridoxal phosphate)lysine" evidence="14 15">
    <location>
        <position position="495"/>
    </location>
</feature>
<comment type="similarity">
    <text evidence="14">Belongs to the alanine racemase family.</text>
</comment>
<dbReference type="GO" id="GO:0051301">
    <property type="term" value="P:cell division"/>
    <property type="evidence" value="ECO:0007669"/>
    <property type="project" value="UniProtKB-KW"/>
</dbReference>
<dbReference type="GO" id="GO:0030170">
    <property type="term" value="F:pyridoxal phosphate binding"/>
    <property type="evidence" value="ECO:0007669"/>
    <property type="project" value="UniProtKB-UniRule"/>
</dbReference>
<evidence type="ECO:0000256" key="15">
    <source>
        <dbReference type="PIRSR" id="PIRSR600821-50"/>
    </source>
</evidence>
<comment type="catalytic activity">
    <reaction evidence="1 14">
        <text>L-alanine = D-alanine</text>
        <dbReference type="Rhea" id="RHEA:20249"/>
        <dbReference type="ChEBI" id="CHEBI:57416"/>
        <dbReference type="ChEBI" id="CHEBI:57972"/>
        <dbReference type="EC" id="5.1.1.1"/>
    </reaction>
</comment>
<keyword evidence="13" id="KW-0961">Cell wall biogenesis/degradation</keyword>
<dbReference type="Pfam" id="PF01168">
    <property type="entry name" value="Ala_racemase_N"/>
    <property type="match status" value="1"/>
</dbReference>
<dbReference type="InterPro" id="IPR005863">
    <property type="entry name" value="UDP-N-AcMur_synth"/>
</dbReference>
<dbReference type="InterPro" id="IPR013221">
    <property type="entry name" value="Mur_ligase_cen"/>
</dbReference>
<dbReference type="PANTHER" id="PTHR43024:SF1">
    <property type="entry name" value="UDP-N-ACETYLMURAMOYL-TRIPEPTIDE--D-ALANYL-D-ALANINE LIGASE"/>
    <property type="match status" value="1"/>
</dbReference>
<keyword evidence="4" id="KW-0436">Ligase</keyword>
<dbReference type="InterPro" id="IPR000821">
    <property type="entry name" value="Ala_racemase"/>
</dbReference>
<evidence type="ECO:0000256" key="10">
    <source>
        <dbReference type="ARBA" id="ARBA00022984"/>
    </source>
</evidence>
<dbReference type="UniPathway" id="UPA00042">
    <property type="reaction ID" value="UER00497"/>
</dbReference>
<keyword evidence="19" id="KW-1185">Reference proteome</keyword>
<comment type="pathway">
    <text evidence="14">Amino-acid biosynthesis; D-alanine biosynthesis; D-alanine from L-alanine: step 1/1.</text>
</comment>
<dbReference type="Gene3D" id="2.40.37.10">
    <property type="entry name" value="Lyase, Ornithine Decarboxylase, Chain A, domain 1"/>
    <property type="match status" value="1"/>
</dbReference>
<dbReference type="GO" id="GO:0030632">
    <property type="term" value="P:D-alanine biosynthetic process"/>
    <property type="evidence" value="ECO:0007669"/>
    <property type="project" value="UniProtKB-UniRule"/>
</dbReference>
<proteinExistence type="inferred from homology"/>
<dbReference type="SUPFAM" id="SSF51419">
    <property type="entry name" value="PLP-binding barrel"/>
    <property type="match status" value="1"/>
</dbReference>
<evidence type="ECO:0000256" key="14">
    <source>
        <dbReference type="HAMAP-Rule" id="MF_01201"/>
    </source>
</evidence>
<dbReference type="Proteomes" id="UP000077177">
    <property type="component" value="Chromosome"/>
</dbReference>
<evidence type="ECO:0000256" key="8">
    <source>
        <dbReference type="ARBA" id="ARBA00022898"/>
    </source>
</evidence>
<dbReference type="Pfam" id="PF00842">
    <property type="entry name" value="Ala_racemase_C"/>
    <property type="match status" value="1"/>
</dbReference>
<dbReference type="Gene3D" id="3.40.1190.10">
    <property type="entry name" value="Mur-like, catalytic domain"/>
    <property type="match status" value="1"/>
</dbReference>
<name>A0A172TVE9_9BACT</name>
<evidence type="ECO:0000256" key="1">
    <source>
        <dbReference type="ARBA" id="ARBA00000316"/>
    </source>
</evidence>
<dbReference type="CDD" id="cd00430">
    <property type="entry name" value="PLPDE_III_AR"/>
    <property type="match status" value="1"/>
</dbReference>
<feature type="domain" description="Alanine racemase C-terminal" evidence="17">
    <location>
        <begin position="699"/>
        <end position="824"/>
    </location>
</feature>
<dbReference type="SUPFAM" id="SSF53623">
    <property type="entry name" value="MurD-like peptide ligases, catalytic domain"/>
    <property type="match status" value="1"/>
</dbReference>
<evidence type="ECO:0000256" key="3">
    <source>
        <dbReference type="ARBA" id="ARBA00022490"/>
    </source>
</evidence>
<feature type="active site" description="Proton acceptor; specific for D-alanine" evidence="14">
    <location>
        <position position="495"/>
    </location>
</feature>
<dbReference type="EC" id="5.1.1.1" evidence="14"/>
<dbReference type="PATRIC" id="fig|1492898.3.peg.2571"/>
<reference evidence="18 19" key="2">
    <citation type="journal article" date="2016" name="Int. J. Syst. Evol. Microbiol.">
        <title>Flavisolibacter tropicus sp. nov., isolated from tropical soil.</title>
        <authorList>
            <person name="Lee J.J."/>
            <person name="Kang M.S."/>
            <person name="Kim G.S."/>
            <person name="Lee C.S."/>
            <person name="Lim S."/>
            <person name="Lee J."/>
            <person name="Roh S.H."/>
            <person name="Kang H."/>
            <person name="Ha J.M."/>
            <person name="Bae S."/>
            <person name="Jung H.Y."/>
            <person name="Kim M.K."/>
        </authorList>
    </citation>
    <scope>NUCLEOTIDE SEQUENCE [LARGE SCALE GENOMIC DNA]</scope>
    <source>
        <strain evidence="18 19">LCS9</strain>
    </source>
</reference>
<keyword evidence="10" id="KW-0573">Peptidoglycan synthesis</keyword>
<feature type="binding site" evidence="14 16">
    <location>
        <position position="593"/>
    </location>
    <ligand>
        <name>substrate</name>
    </ligand>
</feature>
<dbReference type="InterPro" id="IPR009006">
    <property type="entry name" value="Ala_racemase/Decarboxylase_C"/>
</dbReference>
<reference evidence="19" key="1">
    <citation type="submission" date="2015-01" db="EMBL/GenBank/DDBJ databases">
        <title>Flavisolibacter sp./LCS9/ whole genome sequencing.</title>
        <authorList>
            <person name="Kim M.K."/>
            <person name="Srinivasan S."/>
            <person name="Lee J.-J."/>
        </authorList>
    </citation>
    <scope>NUCLEOTIDE SEQUENCE [LARGE SCALE GENOMIC DNA]</scope>
    <source>
        <strain evidence="19">LCS9</strain>
    </source>
</reference>
<dbReference type="NCBIfam" id="TIGR00492">
    <property type="entry name" value="alr"/>
    <property type="match status" value="1"/>
</dbReference>
<protein>
    <recommendedName>
        <fullName evidence="14">Alanine racemase</fullName>
        <ecNumber evidence="14">5.1.1.1</ecNumber>
    </recommendedName>
</protein>
<keyword evidence="12" id="KW-0131">Cell cycle</keyword>
<dbReference type="HAMAP" id="MF_01201">
    <property type="entry name" value="Ala_racemase"/>
    <property type="match status" value="1"/>
</dbReference>
<evidence type="ECO:0000256" key="2">
    <source>
        <dbReference type="ARBA" id="ARBA00001933"/>
    </source>
</evidence>
<dbReference type="NCBIfam" id="TIGR01143">
    <property type="entry name" value="murF"/>
    <property type="match status" value="1"/>
</dbReference>
<evidence type="ECO:0000256" key="16">
    <source>
        <dbReference type="PIRSR" id="PIRSR600821-52"/>
    </source>
</evidence>
<evidence type="ECO:0000256" key="7">
    <source>
        <dbReference type="ARBA" id="ARBA00022840"/>
    </source>
</evidence>
<dbReference type="PANTHER" id="PTHR43024">
    <property type="entry name" value="UDP-N-ACETYLMURAMOYL-TRIPEPTIDE--D-ALANYL-D-ALANINE LIGASE"/>
    <property type="match status" value="1"/>
</dbReference>
<dbReference type="InterPro" id="IPR001608">
    <property type="entry name" value="Ala_racemase_N"/>
</dbReference>
<dbReference type="SUPFAM" id="SSF50621">
    <property type="entry name" value="Alanine racemase C-terminal domain-like"/>
    <property type="match status" value="1"/>
</dbReference>
<dbReference type="RefSeq" id="WP_066404758.1">
    <property type="nucleotide sequence ID" value="NZ_CP011390.1"/>
</dbReference>
<dbReference type="InterPro" id="IPR035911">
    <property type="entry name" value="MurE/MurF_N"/>
</dbReference>
<keyword evidence="8 14" id="KW-0663">Pyridoxal phosphate</keyword>
<evidence type="ECO:0000259" key="17">
    <source>
        <dbReference type="SMART" id="SM01005"/>
    </source>
</evidence>
<gene>
    <name evidence="18" type="ORF">SY85_11910</name>
</gene>
<feature type="binding site" evidence="14 16">
    <location>
        <position position="769"/>
    </location>
    <ligand>
        <name>substrate</name>
    </ligand>
</feature>
<evidence type="ECO:0000256" key="5">
    <source>
        <dbReference type="ARBA" id="ARBA00022618"/>
    </source>
</evidence>
<dbReference type="InterPro" id="IPR051046">
    <property type="entry name" value="MurCDEF_CellWall_CoF430Synth"/>
</dbReference>
<evidence type="ECO:0000256" key="9">
    <source>
        <dbReference type="ARBA" id="ARBA00022960"/>
    </source>
</evidence>
<comment type="function">
    <text evidence="14">Catalyzes the interconversion of L-alanine and D-alanine. May also act on other amino acids.</text>
</comment>
<keyword evidence="9" id="KW-0133">Cell shape</keyword>
<evidence type="ECO:0000256" key="6">
    <source>
        <dbReference type="ARBA" id="ARBA00022741"/>
    </source>
</evidence>
<dbReference type="SMART" id="SM01005">
    <property type="entry name" value="Ala_racemase_C"/>
    <property type="match status" value="1"/>
</dbReference>
<comment type="cofactor">
    <cofactor evidence="2 14 15">
        <name>pyridoxal 5'-phosphate</name>
        <dbReference type="ChEBI" id="CHEBI:597326"/>
    </cofactor>
</comment>
<dbReference type="FunFam" id="3.20.20.10:FF:000002">
    <property type="entry name" value="Alanine racemase"/>
    <property type="match status" value="1"/>
</dbReference>
<dbReference type="GO" id="GO:0008784">
    <property type="term" value="F:alanine racemase activity"/>
    <property type="evidence" value="ECO:0007669"/>
    <property type="project" value="UniProtKB-UniRule"/>
</dbReference>
<evidence type="ECO:0000256" key="13">
    <source>
        <dbReference type="ARBA" id="ARBA00023316"/>
    </source>
</evidence>
<dbReference type="AlphaFoldDB" id="A0A172TVE9"/>
<evidence type="ECO:0000256" key="4">
    <source>
        <dbReference type="ARBA" id="ARBA00022598"/>
    </source>
</evidence>
<feature type="active site" description="Proton acceptor; specific for L-alanine" evidence="14">
    <location>
        <position position="720"/>
    </location>
</feature>
<sequence>MYKIESIAQIVNGTFLQKGDNAVIEHLLYDSRTVSFPAASLFFALHTQRQDGHYFIADAYRKGVRCFVVDREIVLDELPGATVLRVANTLQALQQLAMHHRKQFSIPVIGITGSNGKTVVKEWLYQLLQMDYKIARSPKSYNSQIGVPLSVWQLQPEHTLALFEAGISHKGEMQTLAAIIQPTIGVLTNIGEAHSENFDSLEQKAIEKVQLFQTAEVVVYPEDDSVASLVLHQGERSDLLPYKHFSWGNSPYAQLHVDAVSIQDGRALVAAVYNKQSFQIIVPFIDDASVQNALTCSSVLLQLGYSVDVINERLQGLHAVDMRLQLKHGLNNSVIINDSYSADLTSLHIALHFMSQQNVEQKRTVILSDFVESGLVETRLYEIIAAALVQHRVSRVIAIGEKISRYIVAYLPDSIQLQCFLSTEEFLAQIKISTFQQEVILVKGARRFLFERVVQLLEVKVHQTRLEINLNAISHNLKQYQALLKPSTKVMVMVKAFAYGSGSSEIASVLQFNKVDYLGVAYADEGVALRKGGISLPIMVMNADEASFYSITEYNLQPVLYSFEILERFEQHVQNTGLQNYPVHLEVETGMNRLGFAVSDIEAVGKHLRDQSLLAVESLFSHLAASEDPAQDAYTQQQAGLYQQAAAALEKYITYPFLKHISNSAAIVRHPQLQWDMVRLGIGVYGVEIATEKLDLQPVATLRTTIAQLKHLIPGESVSYNRRGVVTAPSLIATVRIGYADGYSRRLGYGTGKMWVNGQLVPVIGTVCMDMTMINVTHLPHVKVGDEVVVFGNELPIEQLAGWAGTIPYEIMTGISQRVKRVYFQE</sequence>
<dbReference type="GO" id="GO:0005524">
    <property type="term" value="F:ATP binding"/>
    <property type="evidence" value="ECO:0007669"/>
    <property type="project" value="UniProtKB-KW"/>
</dbReference>
<evidence type="ECO:0000256" key="12">
    <source>
        <dbReference type="ARBA" id="ARBA00023306"/>
    </source>
</evidence>
<dbReference type="GO" id="GO:0047480">
    <property type="term" value="F:UDP-N-acetylmuramoyl-tripeptide-D-alanyl-D-alanine ligase activity"/>
    <property type="evidence" value="ECO:0007669"/>
    <property type="project" value="InterPro"/>
</dbReference>
<evidence type="ECO:0000313" key="19">
    <source>
        <dbReference type="Proteomes" id="UP000077177"/>
    </source>
</evidence>
<dbReference type="Gene3D" id="3.40.1390.10">
    <property type="entry name" value="MurE/MurF, N-terminal domain"/>
    <property type="match status" value="1"/>
</dbReference>
<dbReference type="SUPFAM" id="SSF53244">
    <property type="entry name" value="MurD-like peptide ligases, peptide-binding domain"/>
    <property type="match status" value="1"/>
</dbReference>
<dbReference type="InterPro" id="IPR036565">
    <property type="entry name" value="Mur-like_cat_sf"/>
</dbReference>
<dbReference type="KEGG" id="fla:SY85_11910"/>
<keyword evidence="5" id="KW-0132">Cell division</keyword>
<organism evidence="18 19">
    <name type="scientific">Flavisolibacter tropicus</name>
    <dbReference type="NCBI Taxonomy" id="1492898"/>
    <lineage>
        <taxon>Bacteria</taxon>
        <taxon>Pseudomonadati</taxon>
        <taxon>Bacteroidota</taxon>
        <taxon>Chitinophagia</taxon>
        <taxon>Chitinophagales</taxon>
        <taxon>Chitinophagaceae</taxon>
        <taxon>Flavisolibacter</taxon>
    </lineage>
</organism>
<dbReference type="GO" id="GO:0009252">
    <property type="term" value="P:peptidoglycan biosynthetic process"/>
    <property type="evidence" value="ECO:0007669"/>
    <property type="project" value="UniProtKB-KW"/>
</dbReference>
<dbReference type="Gene3D" id="3.20.20.10">
    <property type="entry name" value="Alanine racemase"/>
    <property type="match status" value="1"/>
</dbReference>
<keyword evidence="7" id="KW-0067">ATP-binding</keyword>
<keyword evidence="6" id="KW-0547">Nucleotide-binding</keyword>
<dbReference type="GO" id="GO:0071555">
    <property type="term" value="P:cell wall organization"/>
    <property type="evidence" value="ECO:0007669"/>
    <property type="project" value="UniProtKB-KW"/>
</dbReference>